<proteinExistence type="predicted"/>
<protein>
    <submittedName>
        <fullName evidence="1">Uncharacterized protein</fullName>
    </submittedName>
</protein>
<dbReference type="Proteomes" id="UP001176941">
    <property type="component" value="Chromosome 13"/>
</dbReference>
<accession>A0ABN8Y315</accession>
<dbReference type="EMBL" id="OX459949">
    <property type="protein sequence ID" value="CAI9155992.1"/>
    <property type="molecule type" value="Genomic_DNA"/>
</dbReference>
<evidence type="ECO:0000313" key="1">
    <source>
        <dbReference type="EMBL" id="CAI9155992.1"/>
    </source>
</evidence>
<organism evidence="1 2">
    <name type="scientific">Rangifer tarandus platyrhynchus</name>
    <name type="common">Svalbard reindeer</name>
    <dbReference type="NCBI Taxonomy" id="3082113"/>
    <lineage>
        <taxon>Eukaryota</taxon>
        <taxon>Metazoa</taxon>
        <taxon>Chordata</taxon>
        <taxon>Craniata</taxon>
        <taxon>Vertebrata</taxon>
        <taxon>Euteleostomi</taxon>
        <taxon>Mammalia</taxon>
        <taxon>Eutheria</taxon>
        <taxon>Laurasiatheria</taxon>
        <taxon>Artiodactyla</taxon>
        <taxon>Ruminantia</taxon>
        <taxon>Pecora</taxon>
        <taxon>Cervidae</taxon>
        <taxon>Odocoileinae</taxon>
        <taxon>Rangifer</taxon>
    </lineage>
</organism>
<gene>
    <name evidence="1" type="ORF">MRATA1EN1_LOCUS4954</name>
</gene>
<sequence length="127" mass="14095">MHALPGRTLSQNDWPVKSWKLKPSPLNPRLGVTWQSSPPALRLGTPFPVISRASSACVPPRTIHFRVLDNSPLLGLLGVPLPATKLETNKLEKLERKYGLGENWATHTSKLYVIQRSLVPLKCVDVV</sequence>
<keyword evidence="2" id="KW-1185">Reference proteome</keyword>
<evidence type="ECO:0000313" key="2">
    <source>
        <dbReference type="Proteomes" id="UP001176941"/>
    </source>
</evidence>
<reference evidence="1" key="1">
    <citation type="submission" date="2023-04" db="EMBL/GenBank/DDBJ databases">
        <authorList>
            <consortium name="ELIXIR-Norway"/>
        </authorList>
    </citation>
    <scope>NUCLEOTIDE SEQUENCE [LARGE SCALE GENOMIC DNA]</scope>
</reference>
<name>A0ABN8Y315_RANTA</name>